<proteinExistence type="predicted"/>
<keyword evidence="1" id="KW-0472">Membrane</keyword>
<accession>A0AA86U1W9</accession>
<keyword evidence="1" id="KW-1133">Transmembrane helix</keyword>
<organism evidence="2">
    <name type="scientific">Hexamita inflata</name>
    <dbReference type="NCBI Taxonomy" id="28002"/>
    <lineage>
        <taxon>Eukaryota</taxon>
        <taxon>Metamonada</taxon>
        <taxon>Diplomonadida</taxon>
        <taxon>Hexamitidae</taxon>
        <taxon>Hexamitinae</taxon>
        <taxon>Hexamita</taxon>
    </lineage>
</organism>
<evidence type="ECO:0000313" key="2">
    <source>
        <dbReference type="EMBL" id="CAI9938905.1"/>
    </source>
</evidence>
<dbReference type="EMBL" id="CAXDID020000158">
    <property type="protein sequence ID" value="CAL6043891.1"/>
    <property type="molecule type" value="Genomic_DNA"/>
</dbReference>
<keyword evidence="4" id="KW-1185">Reference proteome</keyword>
<evidence type="ECO:0000256" key="1">
    <source>
        <dbReference type="SAM" id="Phobius"/>
    </source>
</evidence>
<keyword evidence="1" id="KW-0812">Transmembrane</keyword>
<dbReference type="AlphaFoldDB" id="A0AA86U1W9"/>
<sequence length="201" mass="22816">MSNQFLTSVGQLISSSIGLVQNPYFSFNIFARGTISQYTQLILFPILILNRLIIILSFLIWSSECNFLTENEHEAENSSIQNYKFLTFTADLNSAIQNAQFQASSMQNRSTKNFLNNVNEFNLVYGDDVKISVNKSGNASLRDSSAPKSKLFQETSNSYNVSQELENINDLKLLFLAIRWVIFVSNGNYIQSNEDKFIVSM</sequence>
<evidence type="ECO:0000313" key="3">
    <source>
        <dbReference type="EMBL" id="CAL6043891.1"/>
    </source>
</evidence>
<evidence type="ECO:0000313" key="4">
    <source>
        <dbReference type="Proteomes" id="UP001642409"/>
    </source>
</evidence>
<reference evidence="2" key="1">
    <citation type="submission" date="2023-06" db="EMBL/GenBank/DDBJ databases">
        <authorList>
            <person name="Kurt Z."/>
        </authorList>
    </citation>
    <scope>NUCLEOTIDE SEQUENCE</scope>
</reference>
<feature type="transmembrane region" description="Helical" evidence="1">
    <location>
        <begin position="41"/>
        <end position="61"/>
    </location>
</feature>
<dbReference type="EMBL" id="CATOUU010000657">
    <property type="protein sequence ID" value="CAI9938905.1"/>
    <property type="molecule type" value="Genomic_DNA"/>
</dbReference>
<protein>
    <submittedName>
        <fullName evidence="3">Hypothetical_protein</fullName>
    </submittedName>
</protein>
<gene>
    <name evidence="2" type="ORF">HINF_LOCUS26550</name>
    <name evidence="3" type="ORF">HINF_LOCUS40295</name>
</gene>
<reference evidence="3 4" key="2">
    <citation type="submission" date="2024-07" db="EMBL/GenBank/DDBJ databases">
        <authorList>
            <person name="Akdeniz Z."/>
        </authorList>
    </citation>
    <scope>NUCLEOTIDE SEQUENCE [LARGE SCALE GENOMIC DNA]</scope>
</reference>
<comment type="caution">
    <text evidence="2">The sequence shown here is derived from an EMBL/GenBank/DDBJ whole genome shotgun (WGS) entry which is preliminary data.</text>
</comment>
<name>A0AA86U1W9_9EUKA</name>
<dbReference type="Proteomes" id="UP001642409">
    <property type="component" value="Unassembled WGS sequence"/>
</dbReference>